<comment type="subunit">
    <text evidence="11">Component of the MCM2-7 complex.</text>
</comment>
<proteinExistence type="inferred from homology"/>
<keyword evidence="3 11" id="KW-0235">DNA replication</keyword>
<dbReference type="PRINTS" id="PR01660">
    <property type="entry name" value="MCMPROTEIN4"/>
</dbReference>
<dbReference type="InterPro" id="IPR008047">
    <property type="entry name" value="MCM_4"/>
</dbReference>
<dbReference type="GO" id="GO:0042555">
    <property type="term" value="C:MCM complex"/>
    <property type="evidence" value="ECO:0007669"/>
    <property type="project" value="UniProtKB-UniRule"/>
</dbReference>
<evidence type="ECO:0000256" key="7">
    <source>
        <dbReference type="ARBA" id="ARBA00022840"/>
    </source>
</evidence>
<evidence type="ECO:0000256" key="11">
    <source>
        <dbReference type="RuleBase" id="RU368062"/>
    </source>
</evidence>
<dbReference type="Proteomes" id="UP000198406">
    <property type="component" value="Unassembled WGS sequence"/>
</dbReference>
<feature type="domain" description="MCM C-terminal AAA(+) ATPase" evidence="13">
    <location>
        <begin position="415"/>
        <end position="649"/>
    </location>
</feature>
<dbReference type="InterPro" id="IPR031327">
    <property type="entry name" value="MCM"/>
</dbReference>
<dbReference type="GO" id="GO:0006271">
    <property type="term" value="P:DNA strand elongation involved in DNA replication"/>
    <property type="evidence" value="ECO:0007669"/>
    <property type="project" value="TreeGrafter"/>
</dbReference>
<protein>
    <recommendedName>
        <fullName evidence="11">DNA replication licensing factor MCM4</fullName>
        <ecNumber evidence="11">3.6.4.12</ecNumber>
    </recommendedName>
</protein>
<feature type="compositionally biased region" description="Acidic residues" evidence="12">
    <location>
        <begin position="53"/>
        <end position="65"/>
    </location>
</feature>
<comment type="catalytic activity">
    <reaction evidence="11">
        <text>ATP + H2O = ADP + phosphate + H(+)</text>
        <dbReference type="Rhea" id="RHEA:13065"/>
        <dbReference type="ChEBI" id="CHEBI:15377"/>
        <dbReference type="ChEBI" id="CHEBI:15378"/>
        <dbReference type="ChEBI" id="CHEBI:30616"/>
        <dbReference type="ChEBI" id="CHEBI:43474"/>
        <dbReference type="ChEBI" id="CHEBI:456216"/>
        <dbReference type="EC" id="3.6.4.12"/>
    </reaction>
</comment>
<keyword evidence="5 11" id="KW-0378">Hydrolase</keyword>
<dbReference type="SUPFAM" id="SSF52540">
    <property type="entry name" value="P-loop containing nucleoside triphosphate hydrolases"/>
    <property type="match status" value="1"/>
</dbReference>
<comment type="caution">
    <text evidence="14">The sequence shown here is derived from an EMBL/GenBank/DDBJ whole genome shotgun (WGS) entry which is preliminary data.</text>
</comment>
<comment type="subcellular location">
    <subcellularLocation>
        <location evidence="1">Nucleus</location>
    </subcellularLocation>
</comment>
<organism evidence="14 15">
    <name type="scientific">Fistulifera solaris</name>
    <name type="common">Oleaginous diatom</name>
    <dbReference type="NCBI Taxonomy" id="1519565"/>
    <lineage>
        <taxon>Eukaryota</taxon>
        <taxon>Sar</taxon>
        <taxon>Stramenopiles</taxon>
        <taxon>Ochrophyta</taxon>
        <taxon>Bacillariophyta</taxon>
        <taxon>Bacillariophyceae</taxon>
        <taxon>Bacillariophycidae</taxon>
        <taxon>Naviculales</taxon>
        <taxon>Naviculaceae</taxon>
        <taxon>Fistulifera</taxon>
    </lineage>
</organism>
<dbReference type="Pfam" id="PF17207">
    <property type="entry name" value="MCM_OB"/>
    <property type="match status" value="1"/>
</dbReference>
<keyword evidence="7 10" id="KW-0067">ATP-binding</keyword>
<feature type="compositionally biased region" description="Polar residues" evidence="12">
    <location>
        <begin position="36"/>
        <end position="50"/>
    </location>
</feature>
<dbReference type="SUPFAM" id="SSF50249">
    <property type="entry name" value="Nucleic acid-binding proteins"/>
    <property type="match status" value="1"/>
</dbReference>
<dbReference type="EMBL" id="BDSP01000082">
    <property type="protein sequence ID" value="GAX14660.1"/>
    <property type="molecule type" value="Genomic_DNA"/>
</dbReference>
<dbReference type="PROSITE" id="PS50051">
    <property type="entry name" value="MCM_2"/>
    <property type="match status" value="1"/>
</dbReference>
<dbReference type="GO" id="GO:0005524">
    <property type="term" value="F:ATP binding"/>
    <property type="evidence" value="ECO:0007669"/>
    <property type="project" value="UniProtKB-UniRule"/>
</dbReference>
<dbReference type="GO" id="GO:0016887">
    <property type="term" value="F:ATP hydrolysis activity"/>
    <property type="evidence" value="ECO:0007669"/>
    <property type="project" value="RHEA"/>
</dbReference>
<dbReference type="GO" id="GO:0000727">
    <property type="term" value="P:double-strand break repair via break-induced replication"/>
    <property type="evidence" value="ECO:0007669"/>
    <property type="project" value="TreeGrafter"/>
</dbReference>
<comment type="similarity">
    <text evidence="2 10">Belongs to the MCM family.</text>
</comment>
<evidence type="ECO:0000256" key="4">
    <source>
        <dbReference type="ARBA" id="ARBA00022741"/>
    </source>
</evidence>
<keyword evidence="6 11" id="KW-0347">Helicase</keyword>
<keyword evidence="15" id="KW-1185">Reference proteome</keyword>
<dbReference type="Gene3D" id="2.40.50.140">
    <property type="entry name" value="Nucleic acid-binding proteins"/>
    <property type="match status" value="1"/>
</dbReference>
<dbReference type="InParanoid" id="A0A1Z5JKW7"/>
<evidence type="ECO:0000256" key="12">
    <source>
        <dbReference type="SAM" id="MobiDB-lite"/>
    </source>
</evidence>
<sequence length="803" mass="89755">MDYDDDVELPPTPPRSPTTNDSRPNSPVNHLPPSPMSSISQAPPLSPSSTVEPNEDEPPEEEEVDVPSNNNGEVAIDQDIALIRGTNVHVPTAAAAFVDFLRHFRSLRAQRNDDDDSESDDEQEDEPPFYMAQLQSLLTHGHWRDETVPTHPSTATASLDIDAMHIYFHSEACQKFYHQMVSFPMEIIPLMDLLVHRELERLAPDWDTETRGPFPRVQVRPFHLRQVSHLRSLDPVALDSLITIQGMIVRCSPLIPDLKVAHFNCCICGHAVAVTLDRGRITEPTGPCPTCTTRDAFQLQHNRCTFADKQLVRLQETPDQVPAGQTPASVITYAFDDLVDAMQPGDKVEVTGVLRAQPVRVHPRMRKLKTIYKTYIDVVHFRKLTTMQQDRSVVSSKWTQERVQELYALSKRPDIYEQLTASLAPSIWELDDVKKGILCMMFGGNSVRVQNTPPSDNNQEDAWLDEENPSDEDPTTATAKLNKRGDINILLCGDPGTSKSQLLGYVHKLSPRGVYTSGKGSSAVGLTASVVRDPETRELVLESGALVLSDLGICCIDEFDKMSDTTRSILHEAMEQQTVSMAKAGILATLPARTSVLASANPIDSRYNPAKSVVENIQLPPTLLSRFDLIYLILDQPNEQQDRQLAQHLVGLYYETPNVVQPPMDHALLRDYIDYARQNIHPQLSDEASDQLLESYLEMRARGAAARTISATPRQLESLVRISEALAKIRYRETVTRADVIEAVRLWEVATQTAATDPRTGRIDMDVLAVGRSAADRHDDEILLVHLQELVREPIKNQIMTDS</sequence>
<evidence type="ECO:0000256" key="3">
    <source>
        <dbReference type="ARBA" id="ARBA00022705"/>
    </source>
</evidence>
<dbReference type="GO" id="GO:1902975">
    <property type="term" value="P:mitotic DNA replication initiation"/>
    <property type="evidence" value="ECO:0007669"/>
    <property type="project" value="TreeGrafter"/>
</dbReference>
<evidence type="ECO:0000256" key="10">
    <source>
        <dbReference type="RuleBase" id="RU004070"/>
    </source>
</evidence>
<dbReference type="InterPro" id="IPR041562">
    <property type="entry name" value="MCM_lid"/>
</dbReference>
<keyword evidence="8 10" id="KW-0238">DNA-binding</keyword>
<keyword evidence="4 10" id="KW-0547">Nucleotide-binding</keyword>
<dbReference type="Gene3D" id="2.20.28.10">
    <property type="match status" value="1"/>
</dbReference>
<dbReference type="FunFam" id="3.40.50.300:FF:000217">
    <property type="entry name" value="DNA helicase"/>
    <property type="match status" value="1"/>
</dbReference>
<dbReference type="PROSITE" id="PS00847">
    <property type="entry name" value="MCM_1"/>
    <property type="match status" value="1"/>
</dbReference>
<evidence type="ECO:0000256" key="5">
    <source>
        <dbReference type="ARBA" id="ARBA00022801"/>
    </source>
</evidence>
<evidence type="ECO:0000313" key="15">
    <source>
        <dbReference type="Proteomes" id="UP000198406"/>
    </source>
</evidence>
<dbReference type="FunCoup" id="A0A1Z5JKW7">
    <property type="interactions" value="800"/>
</dbReference>
<feature type="compositionally biased region" description="Acidic residues" evidence="12">
    <location>
        <begin position="458"/>
        <end position="474"/>
    </location>
</feature>
<dbReference type="Pfam" id="PF00493">
    <property type="entry name" value="MCM"/>
    <property type="match status" value="2"/>
</dbReference>
<dbReference type="GO" id="GO:0003697">
    <property type="term" value="F:single-stranded DNA binding"/>
    <property type="evidence" value="ECO:0007669"/>
    <property type="project" value="TreeGrafter"/>
</dbReference>
<dbReference type="EC" id="3.6.4.12" evidence="11"/>
<dbReference type="InterPro" id="IPR012340">
    <property type="entry name" value="NA-bd_OB-fold"/>
</dbReference>
<dbReference type="SMART" id="SM00350">
    <property type="entry name" value="MCM"/>
    <property type="match status" value="1"/>
</dbReference>
<name>A0A1Z5JKW7_FISSO</name>
<dbReference type="Gene3D" id="3.40.50.300">
    <property type="entry name" value="P-loop containing nucleotide triphosphate hydrolases"/>
    <property type="match status" value="1"/>
</dbReference>
<dbReference type="GO" id="GO:0017116">
    <property type="term" value="F:single-stranded DNA helicase activity"/>
    <property type="evidence" value="ECO:0007669"/>
    <property type="project" value="TreeGrafter"/>
</dbReference>
<evidence type="ECO:0000256" key="6">
    <source>
        <dbReference type="ARBA" id="ARBA00022806"/>
    </source>
</evidence>
<feature type="region of interest" description="Disordered" evidence="12">
    <location>
        <begin position="1"/>
        <end position="71"/>
    </location>
</feature>
<evidence type="ECO:0000256" key="2">
    <source>
        <dbReference type="ARBA" id="ARBA00008010"/>
    </source>
</evidence>
<evidence type="ECO:0000313" key="14">
    <source>
        <dbReference type="EMBL" id="GAX14660.1"/>
    </source>
</evidence>
<dbReference type="PANTHER" id="PTHR11630">
    <property type="entry name" value="DNA REPLICATION LICENSING FACTOR MCM FAMILY MEMBER"/>
    <property type="match status" value="1"/>
</dbReference>
<feature type="compositionally biased region" description="Polar residues" evidence="12">
    <location>
        <begin position="448"/>
        <end position="457"/>
    </location>
</feature>
<reference evidence="14 15" key="1">
    <citation type="journal article" date="2015" name="Plant Cell">
        <title>Oil accumulation by the oleaginous diatom Fistulifera solaris as revealed by the genome and transcriptome.</title>
        <authorList>
            <person name="Tanaka T."/>
            <person name="Maeda Y."/>
            <person name="Veluchamy A."/>
            <person name="Tanaka M."/>
            <person name="Abida H."/>
            <person name="Marechal E."/>
            <person name="Bowler C."/>
            <person name="Muto M."/>
            <person name="Sunaga Y."/>
            <person name="Tanaka M."/>
            <person name="Yoshino T."/>
            <person name="Taniguchi T."/>
            <person name="Fukuda Y."/>
            <person name="Nemoto M."/>
            <person name="Matsumoto M."/>
            <person name="Wong P.S."/>
            <person name="Aburatani S."/>
            <person name="Fujibuchi W."/>
        </authorList>
    </citation>
    <scope>NUCLEOTIDE SEQUENCE [LARGE SCALE GENOMIC DNA]</scope>
    <source>
        <strain evidence="14 15">JPCC DA0580</strain>
    </source>
</reference>
<dbReference type="InterPro" id="IPR027417">
    <property type="entry name" value="P-loop_NTPase"/>
</dbReference>
<evidence type="ECO:0000259" key="13">
    <source>
        <dbReference type="PROSITE" id="PS50051"/>
    </source>
</evidence>
<dbReference type="FunFam" id="2.20.28.10:FF:000003">
    <property type="entry name" value="DNA helicase"/>
    <property type="match status" value="1"/>
</dbReference>
<dbReference type="Pfam" id="PF17855">
    <property type="entry name" value="MCM_lid"/>
    <property type="match status" value="1"/>
</dbReference>
<keyword evidence="9 11" id="KW-0539">Nucleus</keyword>
<comment type="function">
    <text evidence="11">Acts as component of the MCM2-7 complex (MCM complex) which is the replicative helicase essential for 'once per cell cycle' DNA replication initiation and elongation in eukaryotic cells. The active ATPase sites in the MCM2-7 ring are formed through the interaction surfaces of two neighboring subunits such that a critical structure of a conserved arginine finger motif is provided in trans relative to the ATP-binding site of the Walker A box of the adjacent subunit. The six ATPase active sites, however, are likely to contribute differentially to the complex helicase activity.</text>
</comment>
<evidence type="ECO:0000256" key="8">
    <source>
        <dbReference type="ARBA" id="ARBA00023125"/>
    </source>
</evidence>
<accession>A0A1Z5JKW7</accession>
<feature type="region of interest" description="Disordered" evidence="12">
    <location>
        <begin position="448"/>
        <end position="478"/>
    </location>
</feature>
<dbReference type="InterPro" id="IPR033762">
    <property type="entry name" value="MCM_OB"/>
</dbReference>
<dbReference type="OrthoDB" id="10251574at2759"/>
<gene>
    <name evidence="14" type="ORF">FisN_11Hh199</name>
</gene>
<dbReference type="PANTHER" id="PTHR11630:SF66">
    <property type="entry name" value="DNA REPLICATION LICENSING FACTOR MCM4"/>
    <property type="match status" value="1"/>
</dbReference>
<evidence type="ECO:0000256" key="9">
    <source>
        <dbReference type="ARBA" id="ARBA00023242"/>
    </source>
</evidence>
<evidence type="ECO:0000256" key="1">
    <source>
        <dbReference type="ARBA" id="ARBA00004123"/>
    </source>
</evidence>
<dbReference type="InterPro" id="IPR018525">
    <property type="entry name" value="MCM_CS"/>
</dbReference>
<feature type="compositionally biased region" description="Polar residues" evidence="12">
    <location>
        <begin position="17"/>
        <end position="28"/>
    </location>
</feature>
<dbReference type="PRINTS" id="PR01657">
    <property type="entry name" value="MCMFAMILY"/>
</dbReference>
<dbReference type="InterPro" id="IPR001208">
    <property type="entry name" value="MCM_dom"/>
</dbReference>
<dbReference type="AlphaFoldDB" id="A0A1Z5JKW7"/>
<dbReference type="GO" id="GO:0005634">
    <property type="term" value="C:nucleus"/>
    <property type="evidence" value="ECO:0007669"/>
    <property type="project" value="UniProtKB-SubCell"/>
</dbReference>